<sequence>MPDAVVIGGGLAGSSLAIRLAHLGWKTLLLDRQTFPRHKACGEFLSPETQGIFKKLGVLELLEELNPARIVNTRIGFRHGGLVEAKLDEPAWGLSRYALDTVMLQAAEDAGVSVCTGTSVSSVVAETGGFRIGIRSGGFSEVLHARTVYAAWGAHPRTDLIAKAPGLGGKGRQAYIGLKAHFSGIRLDEAVELYFTRGGYVGISSVENGLANVAALLPLEWARGKGNSVSELLKSAAAENKRLSERLSGGLILPDTQVSCAPVHLSAKCHAWGIIPQVGDAGAMIPPLFGDGMSSALRSAIRCASYGDRFLRGMISMDAWKTAYRSDMHKEYAAILRWGHLLQTLGHMPVVPRIWTAGTRLFPQLARFMVRATRLNGKTPLL</sequence>
<dbReference type="Proteomes" id="UP000682811">
    <property type="component" value="Unassembled WGS sequence"/>
</dbReference>
<evidence type="ECO:0000313" key="2">
    <source>
        <dbReference type="EMBL" id="GIO51236.1"/>
    </source>
</evidence>
<evidence type="ECO:0000259" key="1">
    <source>
        <dbReference type="Pfam" id="PF01494"/>
    </source>
</evidence>
<gene>
    <name evidence="2" type="ORF">J34TS1_60010</name>
</gene>
<comment type="caution">
    <text evidence="2">The sequence shown here is derived from an EMBL/GenBank/DDBJ whole genome shotgun (WGS) entry which is preliminary data.</text>
</comment>
<dbReference type="InterPro" id="IPR050407">
    <property type="entry name" value="Geranylgeranyl_reductase"/>
</dbReference>
<dbReference type="RefSeq" id="WP_212981262.1">
    <property type="nucleotide sequence ID" value="NZ_AP025343.1"/>
</dbReference>
<dbReference type="GO" id="GO:0071949">
    <property type="term" value="F:FAD binding"/>
    <property type="evidence" value="ECO:0007669"/>
    <property type="project" value="InterPro"/>
</dbReference>
<dbReference type="PRINTS" id="PR00420">
    <property type="entry name" value="RNGMNOXGNASE"/>
</dbReference>
<feature type="domain" description="FAD-binding" evidence="1">
    <location>
        <begin position="3"/>
        <end position="300"/>
    </location>
</feature>
<proteinExistence type="predicted"/>
<dbReference type="Gene3D" id="3.50.50.60">
    <property type="entry name" value="FAD/NAD(P)-binding domain"/>
    <property type="match status" value="1"/>
</dbReference>
<dbReference type="PANTHER" id="PTHR42685:SF22">
    <property type="entry name" value="CONDITIONED MEDIUM FACTOR RECEPTOR 1"/>
    <property type="match status" value="1"/>
</dbReference>
<protein>
    <submittedName>
        <fullName evidence="2">FAD-dependent oxidoreductase</fullName>
    </submittedName>
</protein>
<organism evidence="2 3">
    <name type="scientific">Paenibacillus azoreducens</name>
    <dbReference type="NCBI Taxonomy" id="116718"/>
    <lineage>
        <taxon>Bacteria</taxon>
        <taxon>Bacillati</taxon>
        <taxon>Bacillota</taxon>
        <taxon>Bacilli</taxon>
        <taxon>Bacillales</taxon>
        <taxon>Paenibacillaceae</taxon>
        <taxon>Paenibacillus</taxon>
    </lineage>
</organism>
<dbReference type="Pfam" id="PF01494">
    <property type="entry name" value="FAD_binding_3"/>
    <property type="match status" value="1"/>
</dbReference>
<dbReference type="EMBL" id="BORT01000047">
    <property type="protein sequence ID" value="GIO51236.1"/>
    <property type="molecule type" value="Genomic_DNA"/>
</dbReference>
<accession>A0A920CRN4</accession>
<dbReference type="InterPro" id="IPR002938">
    <property type="entry name" value="FAD-bd"/>
</dbReference>
<evidence type="ECO:0000313" key="3">
    <source>
        <dbReference type="Proteomes" id="UP000682811"/>
    </source>
</evidence>
<dbReference type="InterPro" id="IPR036188">
    <property type="entry name" value="FAD/NAD-bd_sf"/>
</dbReference>
<reference evidence="2 3" key="1">
    <citation type="submission" date="2021-03" db="EMBL/GenBank/DDBJ databases">
        <title>Antimicrobial resistance genes in bacteria isolated from Japanese honey, and their potential for conferring macrolide and lincosamide resistance in the American foulbrood pathogen Paenibacillus larvae.</title>
        <authorList>
            <person name="Okamoto M."/>
            <person name="Kumagai M."/>
            <person name="Kanamori H."/>
            <person name="Takamatsu D."/>
        </authorList>
    </citation>
    <scope>NUCLEOTIDE SEQUENCE [LARGE SCALE GENOMIC DNA]</scope>
    <source>
        <strain evidence="2 3">J34TS1</strain>
    </source>
</reference>
<dbReference type="SUPFAM" id="SSF51905">
    <property type="entry name" value="FAD/NAD(P)-binding domain"/>
    <property type="match status" value="1"/>
</dbReference>
<dbReference type="PANTHER" id="PTHR42685">
    <property type="entry name" value="GERANYLGERANYL DIPHOSPHATE REDUCTASE"/>
    <property type="match status" value="1"/>
</dbReference>
<dbReference type="AlphaFoldDB" id="A0A920CRN4"/>
<keyword evidence="3" id="KW-1185">Reference proteome</keyword>
<name>A0A920CRN4_9BACL</name>